<dbReference type="InterPro" id="IPR029016">
    <property type="entry name" value="GAF-like_dom_sf"/>
</dbReference>
<dbReference type="Gene3D" id="1.10.10.10">
    <property type="entry name" value="Winged helix-like DNA-binding domain superfamily/Winged helix DNA-binding domain"/>
    <property type="match status" value="1"/>
</dbReference>
<evidence type="ECO:0000259" key="5">
    <source>
        <dbReference type="PROSITE" id="PS51078"/>
    </source>
</evidence>
<feature type="domain" description="IclR-ED" evidence="5">
    <location>
        <begin position="81"/>
        <end position="263"/>
    </location>
</feature>
<protein>
    <submittedName>
        <fullName evidence="6">IclR family transcriptional regulator</fullName>
    </submittedName>
</protein>
<dbReference type="InterPro" id="IPR036388">
    <property type="entry name" value="WH-like_DNA-bd_sf"/>
</dbReference>
<feature type="domain" description="HTH iclR-type" evidence="4">
    <location>
        <begin position="19"/>
        <end position="80"/>
    </location>
</feature>
<name>A0ABS3J1P8_9HYPH</name>
<dbReference type="EMBL" id="JAFMPY010000004">
    <property type="protein sequence ID" value="MBO0902903.1"/>
    <property type="molecule type" value="Genomic_DNA"/>
</dbReference>
<dbReference type="PROSITE" id="PS51077">
    <property type="entry name" value="HTH_ICLR"/>
    <property type="match status" value="1"/>
</dbReference>
<dbReference type="PANTHER" id="PTHR30136:SF24">
    <property type="entry name" value="HTH-TYPE TRANSCRIPTIONAL REPRESSOR ALLR"/>
    <property type="match status" value="1"/>
</dbReference>
<keyword evidence="1" id="KW-0805">Transcription regulation</keyword>
<evidence type="ECO:0000256" key="1">
    <source>
        <dbReference type="ARBA" id="ARBA00023015"/>
    </source>
</evidence>
<evidence type="ECO:0000256" key="2">
    <source>
        <dbReference type="ARBA" id="ARBA00023125"/>
    </source>
</evidence>
<dbReference type="Gene3D" id="3.30.450.40">
    <property type="match status" value="1"/>
</dbReference>
<dbReference type="InterPro" id="IPR036390">
    <property type="entry name" value="WH_DNA-bd_sf"/>
</dbReference>
<dbReference type="InterPro" id="IPR005471">
    <property type="entry name" value="Tscrpt_reg_IclR_N"/>
</dbReference>
<dbReference type="Proteomes" id="UP000664288">
    <property type="component" value="Unassembled WGS sequence"/>
</dbReference>
<sequence length="263" mass="28749">MEAGFEEGDVSATNVRSRTSGIDRTLQVMDMLVDRREPMSAYDIAKSVGAPISTIYRLVDELVEREMLSRGPDNLVWLGARLMRYGLVYRQRIDAFGRAEEEMQRLVAQTGETVQICTRDGGMMLVVGMEEGPGHFQVASRVGTRVPLNWTASGRLLLGHLGDEERRAAFAASAMPSATGMAELDPERLSAQARADFEARLATQFNASEYAVACIASPIRDEAGACVATISIVLPDRRAEERQAELAEAVRRAAAAVERSLGR</sequence>
<gene>
    <name evidence="6" type="ORF">J1C47_04570</name>
</gene>
<dbReference type="Pfam" id="PF09339">
    <property type="entry name" value="HTH_IclR"/>
    <property type="match status" value="1"/>
</dbReference>
<reference evidence="6 7" key="1">
    <citation type="submission" date="2021-03" db="EMBL/GenBank/DDBJ databases">
        <title>Whole genome sequence of Jiella sp. MQZ13P-4.</title>
        <authorList>
            <person name="Tuo L."/>
        </authorList>
    </citation>
    <scope>NUCLEOTIDE SEQUENCE [LARGE SCALE GENOMIC DNA]</scope>
    <source>
        <strain evidence="6 7">MQZ13P-4</strain>
    </source>
</reference>
<evidence type="ECO:0000313" key="7">
    <source>
        <dbReference type="Proteomes" id="UP000664288"/>
    </source>
</evidence>
<accession>A0ABS3J1P8</accession>
<organism evidence="6 7">
    <name type="scientific">Jiella sonneratiae</name>
    <dbReference type="NCBI Taxonomy" id="2816856"/>
    <lineage>
        <taxon>Bacteria</taxon>
        <taxon>Pseudomonadati</taxon>
        <taxon>Pseudomonadota</taxon>
        <taxon>Alphaproteobacteria</taxon>
        <taxon>Hyphomicrobiales</taxon>
        <taxon>Aurantimonadaceae</taxon>
        <taxon>Jiella</taxon>
    </lineage>
</organism>
<evidence type="ECO:0000256" key="3">
    <source>
        <dbReference type="ARBA" id="ARBA00023163"/>
    </source>
</evidence>
<dbReference type="SUPFAM" id="SSF55781">
    <property type="entry name" value="GAF domain-like"/>
    <property type="match status" value="1"/>
</dbReference>
<dbReference type="InterPro" id="IPR014757">
    <property type="entry name" value="Tscrpt_reg_IclR_C"/>
</dbReference>
<evidence type="ECO:0000259" key="4">
    <source>
        <dbReference type="PROSITE" id="PS51077"/>
    </source>
</evidence>
<dbReference type="Pfam" id="PF01614">
    <property type="entry name" value="IclR_C"/>
    <property type="match status" value="1"/>
</dbReference>
<keyword evidence="7" id="KW-1185">Reference proteome</keyword>
<comment type="caution">
    <text evidence="6">The sequence shown here is derived from an EMBL/GenBank/DDBJ whole genome shotgun (WGS) entry which is preliminary data.</text>
</comment>
<keyword evidence="2" id="KW-0238">DNA-binding</keyword>
<dbReference type="RefSeq" id="WP_207349547.1">
    <property type="nucleotide sequence ID" value="NZ_JAFMPY010000004.1"/>
</dbReference>
<keyword evidence="3" id="KW-0804">Transcription</keyword>
<dbReference type="PROSITE" id="PS51078">
    <property type="entry name" value="ICLR_ED"/>
    <property type="match status" value="1"/>
</dbReference>
<proteinExistence type="predicted"/>
<dbReference type="InterPro" id="IPR050707">
    <property type="entry name" value="HTH_MetabolicPath_Reg"/>
</dbReference>
<dbReference type="SUPFAM" id="SSF46785">
    <property type="entry name" value="Winged helix' DNA-binding domain"/>
    <property type="match status" value="1"/>
</dbReference>
<evidence type="ECO:0000313" key="6">
    <source>
        <dbReference type="EMBL" id="MBO0902903.1"/>
    </source>
</evidence>
<dbReference type="SMART" id="SM00346">
    <property type="entry name" value="HTH_ICLR"/>
    <property type="match status" value="1"/>
</dbReference>
<dbReference type="PANTHER" id="PTHR30136">
    <property type="entry name" value="HELIX-TURN-HELIX TRANSCRIPTIONAL REGULATOR, ICLR FAMILY"/>
    <property type="match status" value="1"/>
</dbReference>